<evidence type="ECO:0000256" key="1">
    <source>
        <dbReference type="SAM" id="Phobius"/>
    </source>
</evidence>
<feature type="signal peptide" evidence="2">
    <location>
        <begin position="1"/>
        <end position="19"/>
    </location>
</feature>
<accession>A0ABP7EP74</accession>
<keyword evidence="1" id="KW-1133">Transmembrane helix</keyword>
<feature type="transmembrane region" description="Helical" evidence="1">
    <location>
        <begin position="34"/>
        <end position="52"/>
    </location>
</feature>
<keyword evidence="1" id="KW-0472">Membrane</keyword>
<keyword evidence="1" id="KW-0812">Transmembrane</keyword>
<protein>
    <submittedName>
        <fullName evidence="3">Uncharacterized protein</fullName>
    </submittedName>
</protein>
<name>A0ABP7EP74_9MICO</name>
<keyword evidence="2" id="KW-0732">Signal</keyword>
<reference evidence="4" key="1">
    <citation type="journal article" date="2019" name="Int. J. Syst. Evol. Microbiol.">
        <title>The Global Catalogue of Microorganisms (GCM) 10K type strain sequencing project: providing services to taxonomists for standard genome sequencing and annotation.</title>
        <authorList>
            <consortium name="The Broad Institute Genomics Platform"/>
            <consortium name="The Broad Institute Genome Sequencing Center for Infectious Disease"/>
            <person name="Wu L."/>
            <person name="Ma J."/>
        </authorList>
    </citation>
    <scope>NUCLEOTIDE SEQUENCE [LARGE SCALE GENOMIC DNA]</scope>
    <source>
        <strain evidence="4">JCM 17125</strain>
    </source>
</reference>
<keyword evidence="4" id="KW-1185">Reference proteome</keyword>
<dbReference type="EMBL" id="BAABDC010000014">
    <property type="protein sequence ID" value="GAA3722014.1"/>
    <property type="molecule type" value="Genomic_DNA"/>
</dbReference>
<gene>
    <name evidence="3" type="ORF">GCM10022399_42940</name>
</gene>
<evidence type="ECO:0000256" key="2">
    <source>
        <dbReference type="SAM" id="SignalP"/>
    </source>
</evidence>
<proteinExistence type="predicted"/>
<comment type="caution">
    <text evidence="3">The sequence shown here is derived from an EMBL/GenBank/DDBJ whole genome shotgun (WGS) entry which is preliminary data.</text>
</comment>
<evidence type="ECO:0000313" key="3">
    <source>
        <dbReference type="EMBL" id="GAA3722014.1"/>
    </source>
</evidence>
<evidence type="ECO:0000313" key="4">
    <source>
        <dbReference type="Proteomes" id="UP001501468"/>
    </source>
</evidence>
<feature type="transmembrane region" description="Helical" evidence="1">
    <location>
        <begin position="64"/>
        <end position="85"/>
    </location>
</feature>
<feature type="chain" id="PRO_5046930633" evidence="2">
    <location>
        <begin position="20"/>
        <end position="97"/>
    </location>
</feature>
<dbReference type="Proteomes" id="UP001501468">
    <property type="component" value="Unassembled WGS sequence"/>
</dbReference>
<sequence>MVLMLIFSALLLASCAAAANPAAGGSDSAGFWFGLWQGFIAPIAFLVSLFNHNVGIYEVHNNGAWYDFGYIVGLTIFFSGGTAGARTRPRASKGARP</sequence>
<organism evidence="3 4">
    <name type="scientific">Terrabacter ginsenosidimutans</name>
    <dbReference type="NCBI Taxonomy" id="490575"/>
    <lineage>
        <taxon>Bacteria</taxon>
        <taxon>Bacillati</taxon>
        <taxon>Actinomycetota</taxon>
        <taxon>Actinomycetes</taxon>
        <taxon>Micrococcales</taxon>
        <taxon>Intrasporangiaceae</taxon>
        <taxon>Terrabacter</taxon>
    </lineage>
</organism>